<evidence type="ECO:0000256" key="12">
    <source>
        <dbReference type="PIRSR" id="PIRSR038994-3"/>
    </source>
</evidence>
<dbReference type="PIRSF" id="PIRSF038994">
    <property type="entry name" value="NagA"/>
    <property type="match status" value="1"/>
</dbReference>
<evidence type="ECO:0000313" key="14">
    <source>
        <dbReference type="EMBL" id="HIY78243.1"/>
    </source>
</evidence>
<comment type="caution">
    <text evidence="14">The sequence shown here is derived from an EMBL/GenBank/DDBJ whole genome shotgun (WGS) entry which is preliminary data.</text>
</comment>
<dbReference type="Pfam" id="PF01979">
    <property type="entry name" value="Amidohydro_1"/>
    <property type="match status" value="1"/>
</dbReference>
<dbReference type="PANTHER" id="PTHR11113">
    <property type="entry name" value="N-ACETYLGLUCOSAMINE-6-PHOSPHATE DEACETYLASE"/>
    <property type="match status" value="1"/>
</dbReference>
<dbReference type="InterPro" id="IPR011059">
    <property type="entry name" value="Metal-dep_hydrolase_composite"/>
</dbReference>
<evidence type="ECO:0000256" key="11">
    <source>
        <dbReference type="PIRSR" id="PIRSR038994-2"/>
    </source>
</evidence>
<evidence type="ECO:0000256" key="6">
    <source>
        <dbReference type="ARBA" id="ARBA00023277"/>
    </source>
</evidence>
<feature type="binding site" evidence="11">
    <location>
        <begin position="217"/>
        <end position="218"/>
    </location>
    <ligand>
        <name>substrate</name>
    </ligand>
</feature>
<evidence type="ECO:0000256" key="5">
    <source>
        <dbReference type="ARBA" id="ARBA00022801"/>
    </source>
</evidence>
<dbReference type="FunFam" id="3.20.20.140:FF:000004">
    <property type="entry name" value="N-acetylglucosamine-6-phosphate deacetylase"/>
    <property type="match status" value="1"/>
</dbReference>
<comment type="pathway">
    <text evidence="8">Amino-sugar metabolism; N-acetylneuraminate degradation; D-fructose 6-phosphate from N-acetylneuraminate: step 4/5.</text>
</comment>
<dbReference type="AlphaFoldDB" id="A0A9D1Z8J9"/>
<evidence type="ECO:0000256" key="1">
    <source>
        <dbReference type="ARBA" id="ARBA00010716"/>
    </source>
</evidence>
<feature type="binding site" evidence="11">
    <location>
        <begin position="305"/>
        <end position="307"/>
    </location>
    <ligand>
        <name>substrate</name>
    </ligand>
</feature>
<feature type="binding site" evidence="11">
    <location>
        <position position="249"/>
    </location>
    <ligand>
        <name>substrate</name>
    </ligand>
</feature>
<proteinExistence type="inferred from homology"/>
<dbReference type="CDD" id="cd00854">
    <property type="entry name" value="NagA"/>
    <property type="match status" value="1"/>
</dbReference>
<evidence type="ECO:0000256" key="10">
    <source>
        <dbReference type="PIRSR" id="PIRSR038994-1"/>
    </source>
</evidence>
<feature type="binding site" evidence="12">
    <location>
        <position position="127"/>
    </location>
    <ligand>
        <name>Zn(2+)</name>
        <dbReference type="ChEBI" id="CHEBI:29105"/>
    </ligand>
</feature>
<protein>
    <recommendedName>
        <fullName evidence="3">N-acetylglucosamine-6-phosphate deacetylase</fullName>
        <ecNumber evidence="2">3.5.1.25</ecNumber>
    </recommendedName>
</protein>
<gene>
    <name evidence="14" type="primary">nagA</name>
    <name evidence="14" type="ORF">H9728_04290</name>
</gene>
<dbReference type="EC" id="3.5.1.25" evidence="2"/>
<reference evidence="14" key="1">
    <citation type="journal article" date="2021" name="PeerJ">
        <title>Extensive microbial diversity within the chicken gut microbiome revealed by metagenomics and culture.</title>
        <authorList>
            <person name="Gilroy R."/>
            <person name="Ravi A."/>
            <person name="Getino M."/>
            <person name="Pursley I."/>
            <person name="Horton D.L."/>
            <person name="Alikhan N.F."/>
            <person name="Baker D."/>
            <person name="Gharbi K."/>
            <person name="Hall N."/>
            <person name="Watson M."/>
            <person name="Adriaenssens E.M."/>
            <person name="Foster-Nyarko E."/>
            <person name="Jarju S."/>
            <person name="Secka A."/>
            <person name="Antonio M."/>
            <person name="Oren A."/>
            <person name="Chaudhuri R.R."/>
            <person name="La Ragione R."/>
            <person name="Hildebrand F."/>
            <person name="Pallen M.J."/>
        </authorList>
    </citation>
    <scope>NUCLEOTIDE SEQUENCE</scope>
    <source>
        <strain evidence="14">CHK199-9574</strain>
    </source>
</reference>
<name>A0A9D1Z8J9_9FIRM</name>
<dbReference type="Gene3D" id="2.30.40.10">
    <property type="entry name" value="Urease, subunit C, domain 1"/>
    <property type="match status" value="1"/>
</dbReference>
<evidence type="ECO:0000259" key="13">
    <source>
        <dbReference type="Pfam" id="PF01979"/>
    </source>
</evidence>
<dbReference type="InterPro" id="IPR032466">
    <property type="entry name" value="Metal_Hydrolase"/>
</dbReference>
<dbReference type="InterPro" id="IPR003764">
    <property type="entry name" value="GlcNAc_6-P_deAcase"/>
</dbReference>
<evidence type="ECO:0000256" key="4">
    <source>
        <dbReference type="ARBA" id="ARBA00022723"/>
    </source>
</evidence>
<feature type="binding site" evidence="12">
    <location>
        <position position="214"/>
    </location>
    <ligand>
        <name>Zn(2+)</name>
        <dbReference type="ChEBI" id="CHEBI:29105"/>
    </ligand>
</feature>
<keyword evidence="5 9" id="KW-0378">Hydrolase</keyword>
<reference evidence="14" key="2">
    <citation type="submission" date="2021-04" db="EMBL/GenBank/DDBJ databases">
        <authorList>
            <person name="Gilroy R."/>
        </authorList>
    </citation>
    <scope>NUCLEOTIDE SEQUENCE</scope>
    <source>
        <strain evidence="14">CHK199-9574</strain>
    </source>
</reference>
<dbReference type="GO" id="GO:0006046">
    <property type="term" value="P:N-acetylglucosamine catabolic process"/>
    <property type="evidence" value="ECO:0007669"/>
    <property type="project" value="TreeGrafter"/>
</dbReference>
<feature type="domain" description="Amidohydrolase-related" evidence="13">
    <location>
        <begin position="48"/>
        <end position="378"/>
    </location>
</feature>
<comment type="cofactor">
    <cofactor evidence="12">
        <name>a divalent metal cation</name>
        <dbReference type="ChEBI" id="CHEBI:60240"/>
    </cofactor>
    <text evidence="12">Binds 1 divalent metal cation per subunit.</text>
</comment>
<evidence type="ECO:0000256" key="7">
    <source>
        <dbReference type="ARBA" id="ARBA00047647"/>
    </source>
</evidence>
<dbReference type="SUPFAM" id="SSF51338">
    <property type="entry name" value="Composite domain of metallo-dependent hydrolases"/>
    <property type="match status" value="1"/>
</dbReference>
<keyword evidence="4 12" id="KW-0479">Metal-binding</keyword>
<dbReference type="PANTHER" id="PTHR11113:SF14">
    <property type="entry name" value="N-ACETYLGLUCOSAMINE-6-PHOSPHATE DEACETYLASE"/>
    <property type="match status" value="1"/>
</dbReference>
<dbReference type="GO" id="GO:0046872">
    <property type="term" value="F:metal ion binding"/>
    <property type="evidence" value="ECO:0007669"/>
    <property type="project" value="UniProtKB-KW"/>
</dbReference>
<dbReference type="GO" id="GO:0008448">
    <property type="term" value="F:N-acetylglucosamine-6-phosphate deacetylase activity"/>
    <property type="evidence" value="ECO:0007669"/>
    <property type="project" value="UniProtKB-EC"/>
</dbReference>
<comment type="similarity">
    <text evidence="1 9">Belongs to the metallo-dependent hydrolases superfamily. NagA family.</text>
</comment>
<feature type="binding site" evidence="11">
    <location>
        <position position="138"/>
    </location>
    <ligand>
        <name>substrate</name>
    </ligand>
</feature>
<evidence type="ECO:0000313" key="15">
    <source>
        <dbReference type="Proteomes" id="UP000824135"/>
    </source>
</evidence>
<feature type="binding site" evidence="11">
    <location>
        <position position="225"/>
    </location>
    <ligand>
        <name>substrate</name>
    </ligand>
</feature>
<dbReference type="Gene3D" id="3.20.20.140">
    <property type="entry name" value="Metal-dependent hydrolases"/>
    <property type="match status" value="1"/>
</dbReference>
<dbReference type="Proteomes" id="UP000824135">
    <property type="component" value="Unassembled WGS sequence"/>
</dbReference>
<organism evidence="14 15">
    <name type="scientific">Candidatus Borkfalkia excrementavium</name>
    <dbReference type="NCBI Taxonomy" id="2838505"/>
    <lineage>
        <taxon>Bacteria</taxon>
        <taxon>Bacillati</taxon>
        <taxon>Bacillota</taxon>
        <taxon>Clostridia</taxon>
        <taxon>Christensenellales</taxon>
        <taxon>Christensenellaceae</taxon>
        <taxon>Candidatus Borkfalkia</taxon>
    </lineage>
</organism>
<accession>A0A9D1Z8J9</accession>
<dbReference type="SUPFAM" id="SSF51556">
    <property type="entry name" value="Metallo-dependent hydrolases"/>
    <property type="match status" value="1"/>
</dbReference>
<feature type="active site" description="Proton donor/acceptor" evidence="10">
    <location>
        <position position="272"/>
    </location>
</feature>
<evidence type="ECO:0000256" key="8">
    <source>
        <dbReference type="ARBA" id="ARBA00060590"/>
    </source>
</evidence>
<sequence>MQNLKNIRAYVAGRGICRVDVAVENGRFSAISEPSSESGSGLPSGALLVPGFVDEHVHGAGGADAMDGTQEALGTIADRLAEEGTTSFLATTMTQSRENICNALSAVREYMNAGREAGAAIVGVHLEGPFISREYCGAQPPEYILAPSVADFCQFNEAAGGNIRIVTLAPEEAGADELIAYLKKHKIVASVGHTCAKFADVERAISLGACSVTHTYNAQRPLHHREAGVVGAAMLSDKLNCELICDTIHVCVPAMKLIVKNKPRRKVTLITDAMRAKGIADGVSELGGQTVYVKDGQARLADGTLAGSVLKMNVAVKNMVEKVGAPIEKALDFASFNPAKNLHMEKEIGSVAVGKRADYAVLNENFDVLCTVRNGKIIYKRR</sequence>
<evidence type="ECO:0000256" key="3">
    <source>
        <dbReference type="ARBA" id="ARBA00018029"/>
    </source>
</evidence>
<evidence type="ECO:0000256" key="9">
    <source>
        <dbReference type="PIRNR" id="PIRNR038994"/>
    </source>
</evidence>
<evidence type="ECO:0000256" key="2">
    <source>
        <dbReference type="ARBA" id="ARBA00011899"/>
    </source>
</evidence>
<dbReference type="InterPro" id="IPR006680">
    <property type="entry name" value="Amidohydro-rel"/>
</dbReference>
<keyword evidence="6 9" id="KW-0119">Carbohydrate metabolism</keyword>
<feature type="binding site" evidence="12">
    <location>
        <position position="193"/>
    </location>
    <ligand>
        <name>Zn(2+)</name>
        <dbReference type="ChEBI" id="CHEBI:29105"/>
    </ligand>
</feature>
<dbReference type="EMBL" id="DXCO01000032">
    <property type="protein sequence ID" value="HIY78243.1"/>
    <property type="molecule type" value="Genomic_DNA"/>
</dbReference>
<dbReference type="NCBIfam" id="TIGR00221">
    <property type="entry name" value="nagA"/>
    <property type="match status" value="1"/>
</dbReference>
<comment type="catalytic activity">
    <reaction evidence="7">
        <text>N-acetyl-D-glucosamine 6-phosphate + H2O = D-glucosamine 6-phosphate + acetate</text>
        <dbReference type="Rhea" id="RHEA:22936"/>
        <dbReference type="ChEBI" id="CHEBI:15377"/>
        <dbReference type="ChEBI" id="CHEBI:30089"/>
        <dbReference type="ChEBI" id="CHEBI:57513"/>
        <dbReference type="ChEBI" id="CHEBI:58725"/>
        <dbReference type="EC" id="3.5.1.25"/>
    </reaction>
</comment>